<reference evidence="2" key="2">
    <citation type="submission" date="2018-05" db="EMBL/GenBank/DDBJ databases">
        <title>OmerRS3 (Oryza meridionalis Reference Sequence Version 3).</title>
        <authorList>
            <person name="Zhang J."/>
            <person name="Kudrna D."/>
            <person name="Lee S."/>
            <person name="Talag J."/>
            <person name="Welchert J."/>
            <person name="Wing R.A."/>
        </authorList>
    </citation>
    <scope>NUCLEOTIDE SEQUENCE [LARGE SCALE GENOMIC DNA]</scope>
    <source>
        <strain evidence="2">cv. OR44</strain>
    </source>
</reference>
<dbReference type="HOGENOM" id="CLU_2389881_0_0_1"/>
<sequence>MARIMASCIGYVHLCLVFFLPSGVQNRSTCDILNRSLWEENKDLRTTILTIKYIYNSVRRVCSNIDHHYLDPKSNYYRNGPFSRHQCYCRCGPI</sequence>
<organism evidence="2">
    <name type="scientific">Oryza meridionalis</name>
    <dbReference type="NCBI Taxonomy" id="40149"/>
    <lineage>
        <taxon>Eukaryota</taxon>
        <taxon>Viridiplantae</taxon>
        <taxon>Streptophyta</taxon>
        <taxon>Embryophyta</taxon>
        <taxon>Tracheophyta</taxon>
        <taxon>Spermatophyta</taxon>
        <taxon>Magnoliopsida</taxon>
        <taxon>Liliopsida</taxon>
        <taxon>Poales</taxon>
        <taxon>Poaceae</taxon>
        <taxon>BOP clade</taxon>
        <taxon>Oryzoideae</taxon>
        <taxon>Oryzeae</taxon>
        <taxon>Oryzinae</taxon>
        <taxon>Oryza</taxon>
    </lineage>
</organism>
<dbReference type="AlphaFoldDB" id="A0A0E0E4L9"/>
<protein>
    <submittedName>
        <fullName evidence="2">Uncharacterized protein</fullName>
    </submittedName>
</protein>
<dbReference type="Gramene" id="OMERI06G23250.1">
    <property type="protein sequence ID" value="OMERI06G23250.1"/>
    <property type="gene ID" value="OMERI06G23250"/>
</dbReference>
<keyword evidence="3" id="KW-1185">Reference proteome</keyword>
<dbReference type="EnsemblPlants" id="OMERI06G23250.1">
    <property type="protein sequence ID" value="OMERI06G23250.1"/>
    <property type="gene ID" value="OMERI06G23250"/>
</dbReference>
<evidence type="ECO:0000256" key="1">
    <source>
        <dbReference type="SAM" id="SignalP"/>
    </source>
</evidence>
<reference evidence="2" key="1">
    <citation type="submission" date="2015-04" db="UniProtKB">
        <authorList>
            <consortium name="EnsemblPlants"/>
        </authorList>
    </citation>
    <scope>IDENTIFICATION</scope>
</reference>
<name>A0A0E0E4L9_9ORYZ</name>
<evidence type="ECO:0000313" key="2">
    <source>
        <dbReference type="EnsemblPlants" id="OMERI06G23250.1"/>
    </source>
</evidence>
<dbReference type="Proteomes" id="UP000008021">
    <property type="component" value="Chromosome 6"/>
</dbReference>
<proteinExistence type="predicted"/>
<keyword evidence="1" id="KW-0732">Signal</keyword>
<feature type="signal peptide" evidence="1">
    <location>
        <begin position="1"/>
        <end position="26"/>
    </location>
</feature>
<evidence type="ECO:0000313" key="3">
    <source>
        <dbReference type="Proteomes" id="UP000008021"/>
    </source>
</evidence>
<accession>A0A0E0E4L9</accession>
<feature type="chain" id="PRO_5002357837" evidence="1">
    <location>
        <begin position="27"/>
        <end position="94"/>
    </location>
</feature>